<protein>
    <submittedName>
        <fullName evidence="1">Uncharacterized protein</fullName>
    </submittedName>
</protein>
<dbReference type="RefSeq" id="WP_169413203.1">
    <property type="nucleotide sequence ID" value="NZ_JAAXKZ010000040.1"/>
</dbReference>
<dbReference type="AlphaFoldDB" id="A0A848DIY3"/>
<dbReference type="Proteomes" id="UP000586918">
    <property type="component" value="Unassembled WGS sequence"/>
</dbReference>
<evidence type="ECO:0000313" key="2">
    <source>
        <dbReference type="Proteomes" id="UP000586918"/>
    </source>
</evidence>
<name>A0A848DIY3_9PSEU</name>
<comment type="caution">
    <text evidence="1">The sequence shown here is derived from an EMBL/GenBank/DDBJ whole genome shotgun (WGS) entry which is preliminary data.</text>
</comment>
<gene>
    <name evidence="1" type="ORF">HF519_13160</name>
</gene>
<sequence length="50" mass="5499">MSWRQVTRWRTRRQLLGAPAPDVVAVARRLCGVHAQVTSSSLLIAGVRTA</sequence>
<evidence type="ECO:0000313" key="1">
    <source>
        <dbReference type="EMBL" id="NMH92499.1"/>
    </source>
</evidence>
<keyword evidence="2" id="KW-1185">Reference proteome</keyword>
<accession>A0A848DIY3</accession>
<dbReference type="EMBL" id="JAAXKZ010000040">
    <property type="protein sequence ID" value="NMH92499.1"/>
    <property type="molecule type" value="Genomic_DNA"/>
</dbReference>
<organism evidence="1 2">
    <name type="scientific">Pseudonocardia bannensis</name>
    <dbReference type="NCBI Taxonomy" id="630973"/>
    <lineage>
        <taxon>Bacteria</taxon>
        <taxon>Bacillati</taxon>
        <taxon>Actinomycetota</taxon>
        <taxon>Actinomycetes</taxon>
        <taxon>Pseudonocardiales</taxon>
        <taxon>Pseudonocardiaceae</taxon>
        <taxon>Pseudonocardia</taxon>
    </lineage>
</organism>
<reference evidence="1 2" key="1">
    <citation type="submission" date="2020-04" db="EMBL/GenBank/DDBJ databases">
        <authorList>
            <person name="Klaysubun C."/>
            <person name="Duangmal K."/>
            <person name="Lipun K."/>
        </authorList>
    </citation>
    <scope>NUCLEOTIDE SEQUENCE [LARGE SCALE GENOMIC DNA]</scope>
    <source>
        <strain evidence="1 2">DSM 45300</strain>
    </source>
</reference>
<proteinExistence type="predicted"/>